<evidence type="ECO:0000259" key="8">
    <source>
        <dbReference type="PROSITE" id="PS50089"/>
    </source>
</evidence>
<dbReference type="InterPro" id="IPR017907">
    <property type="entry name" value="Znf_RING_CS"/>
</dbReference>
<dbReference type="InterPro" id="IPR000315">
    <property type="entry name" value="Znf_B-box"/>
</dbReference>
<dbReference type="InterPro" id="IPR051051">
    <property type="entry name" value="E3_ubiq-ligase_TRIM/RNF"/>
</dbReference>
<dbReference type="SMART" id="SM00184">
    <property type="entry name" value="RING"/>
    <property type="match status" value="1"/>
</dbReference>
<dbReference type="PANTHER" id="PTHR25465:SF32">
    <property type="entry name" value="BLOODTHIRSTY-RELATED GENE FAMILY, MEMBER 16 ISOFORM X1-RELATED"/>
    <property type="match status" value="1"/>
</dbReference>
<keyword evidence="3 6" id="KW-0863">Zinc-finger</keyword>
<dbReference type="GO" id="GO:0005737">
    <property type="term" value="C:cytoplasm"/>
    <property type="evidence" value="ECO:0007669"/>
    <property type="project" value="UniProtKB-ARBA"/>
</dbReference>
<keyword evidence="5" id="KW-0391">Immunity</keyword>
<keyword evidence="12" id="KW-1185">Reference proteome</keyword>
<evidence type="ECO:0000256" key="3">
    <source>
        <dbReference type="ARBA" id="ARBA00022771"/>
    </source>
</evidence>
<organism evidence="11 12">
    <name type="scientific">Paramormyrops kingsleyae</name>
    <dbReference type="NCBI Taxonomy" id="1676925"/>
    <lineage>
        <taxon>Eukaryota</taxon>
        <taxon>Metazoa</taxon>
        <taxon>Chordata</taxon>
        <taxon>Craniata</taxon>
        <taxon>Vertebrata</taxon>
        <taxon>Euteleostomi</taxon>
        <taxon>Actinopterygii</taxon>
        <taxon>Neopterygii</taxon>
        <taxon>Teleostei</taxon>
        <taxon>Osteoglossocephala</taxon>
        <taxon>Osteoglossomorpha</taxon>
        <taxon>Osteoglossiformes</taxon>
        <taxon>Mormyridae</taxon>
        <taxon>Paramormyrops</taxon>
    </lineage>
</organism>
<feature type="domain" description="B box-type" evidence="9">
    <location>
        <begin position="169"/>
        <end position="209"/>
    </location>
</feature>
<dbReference type="InterPro" id="IPR006574">
    <property type="entry name" value="PRY"/>
</dbReference>
<dbReference type="PANTHER" id="PTHR25465">
    <property type="entry name" value="B-BOX DOMAIN CONTAINING"/>
    <property type="match status" value="1"/>
</dbReference>
<evidence type="ECO:0000259" key="9">
    <source>
        <dbReference type="PROSITE" id="PS50119"/>
    </source>
</evidence>
<keyword evidence="7" id="KW-0175">Coiled coil</keyword>
<dbReference type="PROSITE" id="PS00518">
    <property type="entry name" value="ZF_RING_1"/>
    <property type="match status" value="1"/>
</dbReference>
<dbReference type="InterPro" id="IPR001841">
    <property type="entry name" value="Znf_RING"/>
</dbReference>
<protein>
    <submittedName>
        <fullName evidence="11">Uncharacterized protein</fullName>
    </submittedName>
</protein>
<feature type="coiled-coil region" evidence="7">
    <location>
        <begin position="262"/>
        <end position="311"/>
    </location>
</feature>
<dbReference type="SMART" id="SM00336">
    <property type="entry name" value="BBOX"/>
    <property type="match status" value="1"/>
</dbReference>
<dbReference type="InterPro" id="IPR001870">
    <property type="entry name" value="B30.2/SPRY"/>
</dbReference>
<dbReference type="InterPro" id="IPR058030">
    <property type="entry name" value="TRIM8/14/16/25/29/45/65_CC"/>
</dbReference>
<evidence type="ECO:0000256" key="6">
    <source>
        <dbReference type="PROSITE-ProRule" id="PRU00024"/>
    </source>
</evidence>
<dbReference type="Ensembl" id="ENSPKIT00000012904.1">
    <property type="protein sequence ID" value="ENSPKIP00000032046.1"/>
    <property type="gene ID" value="ENSPKIG00000012025.1"/>
</dbReference>
<dbReference type="SUPFAM" id="SSF57850">
    <property type="entry name" value="RING/U-box"/>
    <property type="match status" value="1"/>
</dbReference>
<dbReference type="Pfam" id="PF13765">
    <property type="entry name" value="PRY"/>
    <property type="match status" value="1"/>
</dbReference>
<evidence type="ECO:0000256" key="4">
    <source>
        <dbReference type="ARBA" id="ARBA00022833"/>
    </source>
</evidence>
<dbReference type="InterPro" id="IPR043136">
    <property type="entry name" value="B30.2/SPRY_sf"/>
</dbReference>
<dbReference type="PRINTS" id="PR01407">
    <property type="entry name" value="BUTYPHLNCDUF"/>
</dbReference>
<name>A0A3B3SPR0_9TELE</name>
<dbReference type="InterPro" id="IPR003879">
    <property type="entry name" value="Butyrophylin_SPRY"/>
</dbReference>
<dbReference type="Gene3D" id="3.30.160.60">
    <property type="entry name" value="Classic Zinc Finger"/>
    <property type="match status" value="1"/>
</dbReference>
<evidence type="ECO:0000256" key="2">
    <source>
        <dbReference type="ARBA" id="ARBA00022723"/>
    </source>
</evidence>
<evidence type="ECO:0000256" key="1">
    <source>
        <dbReference type="ARBA" id="ARBA00022588"/>
    </source>
</evidence>
<dbReference type="GO" id="GO:0045087">
    <property type="term" value="P:innate immune response"/>
    <property type="evidence" value="ECO:0007669"/>
    <property type="project" value="UniProtKB-KW"/>
</dbReference>
<dbReference type="FunFam" id="2.60.120.920:FF:000004">
    <property type="entry name" value="Butyrophilin subfamily 1 member A1"/>
    <property type="match status" value="1"/>
</dbReference>
<dbReference type="SMART" id="SM00589">
    <property type="entry name" value="PRY"/>
    <property type="match status" value="1"/>
</dbReference>
<keyword evidence="1" id="KW-0399">Innate immunity</keyword>
<evidence type="ECO:0000313" key="12">
    <source>
        <dbReference type="Proteomes" id="UP000261540"/>
    </source>
</evidence>
<keyword evidence="2" id="KW-0479">Metal-binding</keyword>
<evidence type="ECO:0000256" key="7">
    <source>
        <dbReference type="SAM" id="Coils"/>
    </source>
</evidence>
<dbReference type="Gene3D" id="3.30.40.10">
    <property type="entry name" value="Zinc/RING finger domain, C3HC4 (zinc finger)"/>
    <property type="match status" value="1"/>
</dbReference>
<dbReference type="STRING" id="1676925.ENSPKIP00000032046"/>
<dbReference type="SUPFAM" id="SSF57845">
    <property type="entry name" value="B-box zinc-binding domain"/>
    <property type="match status" value="1"/>
</dbReference>
<dbReference type="SMART" id="SM00449">
    <property type="entry name" value="SPRY"/>
    <property type="match status" value="1"/>
</dbReference>
<dbReference type="GO" id="GO:0008270">
    <property type="term" value="F:zinc ion binding"/>
    <property type="evidence" value="ECO:0007669"/>
    <property type="project" value="UniProtKB-KW"/>
</dbReference>
<dbReference type="InterPro" id="IPR027370">
    <property type="entry name" value="Znf-RING_euk"/>
</dbReference>
<reference evidence="11" key="2">
    <citation type="submission" date="2025-09" db="UniProtKB">
        <authorList>
            <consortium name="Ensembl"/>
        </authorList>
    </citation>
    <scope>IDENTIFICATION</scope>
</reference>
<dbReference type="CDD" id="cd19769">
    <property type="entry name" value="Bbox2_TRIM16-like"/>
    <property type="match status" value="1"/>
</dbReference>
<dbReference type="PROSITE" id="PS50188">
    <property type="entry name" value="B302_SPRY"/>
    <property type="match status" value="1"/>
</dbReference>
<dbReference type="PROSITE" id="PS50119">
    <property type="entry name" value="ZF_BBOX"/>
    <property type="match status" value="1"/>
</dbReference>
<dbReference type="AlphaFoldDB" id="A0A3B3SPR0"/>
<reference evidence="11" key="1">
    <citation type="submission" date="2025-08" db="UniProtKB">
        <authorList>
            <consortium name="Ensembl"/>
        </authorList>
    </citation>
    <scope>IDENTIFICATION</scope>
</reference>
<feature type="domain" description="B30.2/SPRY" evidence="10">
    <location>
        <begin position="363"/>
        <end position="560"/>
    </location>
</feature>
<evidence type="ECO:0000313" key="11">
    <source>
        <dbReference type="Ensembl" id="ENSPKIP00000032046.1"/>
    </source>
</evidence>
<accession>A0A3B3SPR0</accession>
<dbReference type="Pfam" id="PF13445">
    <property type="entry name" value="zf-RING_UBOX"/>
    <property type="match status" value="1"/>
</dbReference>
<proteinExistence type="predicted"/>
<dbReference type="Gene3D" id="2.60.120.920">
    <property type="match status" value="1"/>
</dbReference>
<dbReference type="SUPFAM" id="SSF49899">
    <property type="entry name" value="Concanavalin A-like lectins/glucanases"/>
    <property type="match status" value="1"/>
</dbReference>
<dbReference type="InterPro" id="IPR003877">
    <property type="entry name" value="SPRY_dom"/>
</dbReference>
<evidence type="ECO:0000259" key="10">
    <source>
        <dbReference type="PROSITE" id="PS50188"/>
    </source>
</evidence>
<dbReference type="Gene3D" id="4.10.830.40">
    <property type="match status" value="1"/>
</dbReference>
<dbReference type="PROSITE" id="PS50089">
    <property type="entry name" value="ZF_RING_2"/>
    <property type="match status" value="1"/>
</dbReference>
<dbReference type="InterPro" id="IPR013320">
    <property type="entry name" value="ConA-like_dom_sf"/>
</dbReference>
<feature type="domain" description="RING-type" evidence="8">
    <location>
        <begin position="44"/>
        <end position="83"/>
    </location>
</feature>
<dbReference type="CDD" id="cd13733">
    <property type="entry name" value="SPRY_PRY_C-I_1"/>
    <property type="match status" value="1"/>
</dbReference>
<dbReference type="Pfam" id="PF25600">
    <property type="entry name" value="TRIM_CC"/>
    <property type="match status" value="1"/>
</dbReference>
<sequence length="562" mass="64557">MHFIWRILAYFCSQTLCKSQKSSAITSPEMASSGLLLPEELYHCSICLDVFISPISLPCGHSFCMACIREYWSKQTQSRCPMCMRCFENTPELHVNTCIAEIANHFRRMLVNCSVATGEVPCDVCTGQKLRAQKSCLVCLTSYCETHLEPHLRVATLKRHKLVDPVKNLEDRMCKEHERPLQLFCKQDQMCVCVLCTETEHEKHDTVPVERQWAVKKIHLEKRRMGIQQMIQDRVKKVEEIEQLVKTEKEIEDSVRVFTDLIQSIERTRVELLEVIEEKQKAAERRAADLIKEMEAEITELQRRSTELEELSQTEDHIYFLQSFPPPCDDPQTKDWSDIIIHTDHCVGTKWNVYGQLGEHISKVIDEQLQSGFTKILLYAVDVTFDPKTAHPTLLLSKDGKRVHDGDTVRNVPDNPQRFDCCLCVMATEGFTTGRHYWEVVVKNKTNWDLGVVRESINRKGELTAFPENGFWTIWHRNGTEYSANCSPPVALSLAEKPQKVGVYVDYEQGQVSFYNVDKRSSICTFTGYTFKGKLYPFFSPCHNDGVNNSSPLIISSISHAQ</sequence>
<dbReference type="Pfam" id="PF00622">
    <property type="entry name" value="SPRY"/>
    <property type="match status" value="1"/>
</dbReference>
<evidence type="ECO:0000256" key="5">
    <source>
        <dbReference type="ARBA" id="ARBA00022859"/>
    </source>
</evidence>
<dbReference type="InterPro" id="IPR013083">
    <property type="entry name" value="Znf_RING/FYVE/PHD"/>
</dbReference>
<keyword evidence="4" id="KW-0862">Zinc</keyword>
<dbReference type="Proteomes" id="UP000261540">
    <property type="component" value="Unplaced"/>
</dbReference>
<dbReference type="Pfam" id="PF00643">
    <property type="entry name" value="zf-B_box"/>
    <property type="match status" value="1"/>
</dbReference>
<dbReference type="GeneTree" id="ENSGT01040000240385"/>